<gene>
    <name evidence="2" type="ORF">JIN84_21885</name>
</gene>
<dbReference type="InterPro" id="IPR038595">
    <property type="entry name" value="LOR_sf"/>
</dbReference>
<keyword evidence="3" id="KW-1185">Reference proteome</keyword>
<evidence type="ECO:0000313" key="2">
    <source>
        <dbReference type="EMBL" id="MBK1818287.1"/>
    </source>
</evidence>
<dbReference type="InterPro" id="IPR007612">
    <property type="entry name" value="LOR"/>
</dbReference>
<accession>A0A934V9F6</accession>
<dbReference type="SUPFAM" id="SSF54518">
    <property type="entry name" value="Tubby C-terminal domain-like"/>
    <property type="match status" value="1"/>
</dbReference>
<protein>
    <submittedName>
        <fullName evidence="2">LURP-one-related family protein</fullName>
    </submittedName>
</protein>
<dbReference type="AlphaFoldDB" id="A0A934V9F6"/>
<dbReference type="Proteomes" id="UP000600139">
    <property type="component" value="Unassembled WGS sequence"/>
</dbReference>
<dbReference type="Gene3D" id="2.40.160.200">
    <property type="entry name" value="LURP1-related"/>
    <property type="match status" value="1"/>
</dbReference>
<name>A0A934V9F6_9BACT</name>
<sequence>MRFVMKQEFWSLGDDFVIRDEHGTERYHVDGRVFSFGDKLSLRDTEGNELAFISQRLLSWGPSYQIHRPGYGPVEVAKELFTFFHCRFAVDGPGDEDYEATGDFLDHEYEIHGSRGPAAVVTKRWLSWTDSYGIEIAEGEDPVLHLATAVVIDLVCHDGKKKH</sequence>
<proteinExistence type="inferred from homology"/>
<evidence type="ECO:0000313" key="3">
    <source>
        <dbReference type="Proteomes" id="UP000600139"/>
    </source>
</evidence>
<comment type="similarity">
    <text evidence="1">Belongs to the LOR family.</text>
</comment>
<organism evidence="2 3">
    <name type="scientific">Luteolibacter yonseiensis</name>
    <dbReference type="NCBI Taxonomy" id="1144680"/>
    <lineage>
        <taxon>Bacteria</taxon>
        <taxon>Pseudomonadati</taxon>
        <taxon>Verrucomicrobiota</taxon>
        <taxon>Verrucomicrobiia</taxon>
        <taxon>Verrucomicrobiales</taxon>
        <taxon>Verrucomicrobiaceae</taxon>
        <taxon>Luteolibacter</taxon>
    </lineage>
</organism>
<dbReference type="RefSeq" id="WP_200353235.1">
    <property type="nucleotide sequence ID" value="NZ_BAABHZ010000002.1"/>
</dbReference>
<dbReference type="EMBL" id="JAENIK010000013">
    <property type="protein sequence ID" value="MBK1818287.1"/>
    <property type="molecule type" value="Genomic_DNA"/>
</dbReference>
<dbReference type="Pfam" id="PF04525">
    <property type="entry name" value="LOR"/>
    <property type="match status" value="1"/>
</dbReference>
<reference evidence="2" key="1">
    <citation type="submission" date="2021-01" db="EMBL/GenBank/DDBJ databases">
        <title>Modified the classification status of verrucomicrobia.</title>
        <authorList>
            <person name="Feng X."/>
        </authorList>
    </citation>
    <scope>NUCLEOTIDE SEQUENCE</scope>
    <source>
        <strain evidence="2">JCM 18052</strain>
    </source>
</reference>
<dbReference type="InterPro" id="IPR025659">
    <property type="entry name" value="Tubby-like_C"/>
</dbReference>
<evidence type="ECO:0000256" key="1">
    <source>
        <dbReference type="ARBA" id="ARBA00005437"/>
    </source>
</evidence>
<comment type="caution">
    <text evidence="2">The sequence shown here is derived from an EMBL/GenBank/DDBJ whole genome shotgun (WGS) entry which is preliminary data.</text>
</comment>